<keyword evidence="8" id="KW-0969">Cilium</keyword>
<dbReference type="Proteomes" id="UP000290657">
    <property type="component" value="Unassembled WGS sequence"/>
</dbReference>
<dbReference type="PROSITE" id="PS00588">
    <property type="entry name" value="FLAGELLA_BB_ROD"/>
    <property type="match status" value="1"/>
</dbReference>
<comment type="caution">
    <text evidence="8">The sequence shown here is derived from an EMBL/GenBank/DDBJ whole genome shotgun (WGS) entry which is preliminary data.</text>
</comment>
<dbReference type="EMBL" id="PDKN01000006">
    <property type="protein sequence ID" value="RXJ56248.1"/>
    <property type="molecule type" value="Genomic_DNA"/>
</dbReference>
<dbReference type="InterPro" id="IPR001444">
    <property type="entry name" value="Flag_bb_rod_N"/>
</dbReference>
<evidence type="ECO:0000259" key="7">
    <source>
        <dbReference type="Pfam" id="PF22692"/>
    </source>
</evidence>
<comment type="subcellular location">
    <subcellularLocation>
        <location evidence="1 4">Bacterial flagellum basal body</location>
    </subcellularLocation>
</comment>
<sequence>MYPLAAGMINQLNRVDTISNNLANANTNGYKQTGLTEGTFNNYLDKAVEQNKPTSKLNVVMNNVPKLDARFINSEMGPMVQTANALDFALKQPDTFFKVQAPNGEIHLTRDGSFKVVNDQLVNANNYPVLDGENEPIQVEEGVNIAAVLGIAQTTYDNLENVGKNGFRVKENALVNYNAVEDPLTAAEQGVLEKSNVNSVTAMVQLIDAHRRFEQAQKAITGIGEMNSKMMDKLTAN</sequence>
<dbReference type="GO" id="GO:0009425">
    <property type="term" value="C:bacterial-type flagellum basal body"/>
    <property type="evidence" value="ECO:0007669"/>
    <property type="project" value="UniProtKB-SubCell"/>
</dbReference>
<dbReference type="SUPFAM" id="SSF117143">
    <property type="entry name" value="Flagellar hook protein flgE"/>
    <property type="match status" value="1"/>
</dbReference>
<proteinExistence type="inferred from homology"/>
<evidence type="ECO:0000256" key="4">
    <source>
        <dbReference type="RuleBase" id="RU362116"/>
    </source>
</evidence>
<comment type="similarity">
    <text evidence="2 4">Belongs to the flagella basal body rod proteins family.</text>
</comment>
<evidence type="ECO:0000256" key="2">
    <source>
        <dbReference type="ARBA" id="ARBA00009677"/>
    </source>
</evidence>
<keyword evidence="9" id="KW-1185">Reference proteome</keyword>
<organism evidence="8 9">
    <name type="scientific">Candidatus Marinarcus aquaticus</name>
    <dbReference type="NCBI Taxonomy" id="2044504"/>
    <lineage>
        <taxon>Bacteria</taxon>
        <taxon>Pseudomonadati</taxon>
        <taxon>Campylobacterota</taxon>
        <taxon>Epsilonproteobacteria</taxon>
        <taxon>Campylobacterales</taxon>
        <taxon>Arcobacteraceae</taxon>
        <taxon>Candidatus Marinarcus</taxon>
    </lineage>
</organism>
<feature type="domain" description="Flagellar basal body rod protein N-terminal" evidence="5">
    <location>
        <begin position="5"/>
        <end position="31"/>
    </location>
</feature>
<dbReference type="InterPro" id="IPR053967">
    <property type="entry name" value="LlgE_F_G-like_D1"/>
</dbReference>
<gene>
    <name evidence="8" type="ORF">CRV04_09385</name>
</gene>
<protein>
    <submittedName>
        <fullName evidence="8">Flagellar biosynthesis protein FlgG</fullName>
    </submittedName>
</protein>
<keyword evidence="3 4" id="KW-0975">Bacterial flagellum</keyword>
<name>A0A4Q0XRC0_9BACT</name>
<dbReference type="NCBIfam" id="TIGR03506">
    <property type="entry name" value="FlgEFG_subfam"/>
    <property type="match status" value="1"/>
</dbReference>
<feature type="domain" description="Flagellar hook protein FlgE/F/G-like D1" evidence="7">
    <location>
        <begin position="94"/>
        <end position="143"/>
    </location>
</feature>
<dbReference type="Pfam" id="PF00460">
    <property type="entry name" value="Flg_bb_rod"/>
    <property type="match status" value="1"/>
</dbReference>
<dbReference type="PANTHER" id="PTHR30435:SF19">
    <property type="entry name" value="FLAGELLAR BASAL-BODY ROD PROTEIN FLGG"/>
    <property type="match status" value="1"/>
</dbReference>
<dbReference type="GO" id="GO:0071978">
    <property type="term" value="P:bacterial-type flagellum-dependent swarming motility"/>
    <property type="evidence" value="ECO:0007669"/>
    <property type="project" value="TreeGrafter"/>
</dbReference>
<evidence type="ECO:0000259" key="6">
    <source>
        <dbReference type="Pfam" id="PF06429"/>
    </source>
</evidence>
<evidence type="ECO:0000256" key="3">
    <source>
        <dbReference type="ARBA" id="ARBA00023143"/>
    </source>
</evidence>
<dbReference type="InterPro" id="IPR010930">
    <property type="entry name" value="Flg_bb/hook_C_dom"/>
</dbReference>
<evidence type="ECO:0000256" key="1">
    <source>
        <dbReference type="ARBA" id="ARBA00004117"/>
    </source>
</evidence>
<accession>A0A4Q0XRC0</accession>
<dbReference type="PANTHER" id="PTHR30435">
    <property type="entry name" value="FLAGELLAR PROTEIN"/>
    <property type="match status" value="1"/>
</dbReference>
<reference evidence="8 9" key="1">
    <citation type="submission" date="2017-10" db="EMBL/GenBank/DDBJ databases">
        <title>Genomics of the genus Arcobacter.</title>
        <authorList>
            <person name="Perez-Cataluna A."/>
            <person name="Figueras M.J."/>
        </authorList>
    </citation>
    <scope>NUCLEOTIDE SEQUENCE [LARGE SCALE GENOMIC DNA]</scope>
    <source>
        <strain evidence="8 9">CECT 8987</strain>
    </source>
</reference>
<dbReference type="InterPro" id="IPR020013">
    <property type="entry name" value="Flagellar_FlgE/F/G"/>
</dbReference>
<feature type="domain" description="Flagellar basal-body/hook protein C-terminal" evidence="6">
    <location>
        <begin position="189"/>
        <end position="231"/>
    </location>
</feature>
<keyword evidence="8" id="KW-0282">Flagellum</keyword>
<dbReference type="InterPro" id="IPR037925">
    <property type="entry name" value="FlgE/F/G-like"/>
</dbReference>
<dbReference type="RefSeq" id="WP_128996590.1">
    <property type="nucleotide sequence ID" value="NZ_PDKN01000006.1"/>
</dbReference>
<evidence type="ECO:0000313" key="9">
    <source>
        <dbReference type="Proteomes" id="UP000290657"/>
    </source>
</evidence>
<dbReference type="OrthoDB" id="9804559at2"/>
<keyword evidence="8" id="KW-0966">Cell projection</keyword>
<evidence type="ECO:0000259" key="5">
    <source>
        <dbReference type="Pfam" id="PF00460"/>
    </source>
</evidence>
<dbReference type="AlphaFoldDB" id="A0A4Q0XRC0"/>
<dbReference type="Pfam" id="PF06429">
    <property type="entry name" value="Flg_bbr_C"/>
    <property type="match status" value="1"/>
</dbReference>
<evidence type="ECO:0000313" key="8">
    <source>
        <dbReference type="EMBL" id="RXJ56248.1"/>
    </source>
</evidence>
<dbReference type="Pfam" id="PF22692">
    <property type="entry name" value="LlgE_F_G_D1"/>
    <property type="match status" value="1"/>
</dbReference>
<dbReference type="InterPro" id="IPR019776">
    <property type="entry name" value="Flagellar_basal_body_rod_CS"/>
</dbReference>